<gene>
    <name evidence="1" type="ORF">BSAL_85510</name>
</gene>
<name>A0A0S4J0N4_BODSA</name>
<evidence type="ECO:0000313" key="1">
    <source>
        <dbReference type="EMBL" id="CUG77602.1"/>
    </source>
</evidence>
<organism evidence="1 2">
    <name type="scientific">Bodo saltans</name>
    <name type="common">Flagellated protozoan</name>
    <dbReference type="NCBI Taxonomy" id="75058"/>
    <lineage>
        <taxon>Eukaryota</taxon>
        <taxon>Discoba</taxon>
        <taxon>Euglenozoa</taxon>
        <taxon>Kinetoplastea</taxon>
        <taxon>Metakinetoplastina</taxon>
        <taxon>Eubodonida</taxon>
        <taxon>Bodonidae</taxon>
        <taxon>Bodo</taxon>
    </lineage>
</organism>
<sequence length="40" mass="4205">MVLAVVSCSKSAAALLGNTGNDVPENARGNRFRDISLKDN</sequence>
<reference evidence="2" key="1">
    <citation type="submission" date="2015-09" db="EMBL/GenBank/DDBJ databases">
        <authorList>
            <consortium name="Pathogen Informatics"/>
        </authorList>
    </citation>
    <scope>NUCLEOTIDE SEQUENCE [LARGE SCALE GENOMIC DNA]</scope>
    <source>
        <strain evidence="2">Lake Konstanz</strain>
    </source>
</reference>
<keyword evidence="2" id="KW-1185">Reference proteome</keyword>
<protein>
    <submittedName>
        <fullName evidence="1">Uncharacterized protein</fullName>
    </submittedName>
</protein>
<evidence type="ECO:0000313" key="2">
    <source>
        <dbReference type="Proteomes" id="UP000051952"/>
    </source>
</evidence>
<dbReference type="EMBL" id="CYKH01001007">
    <property type="protein sequence ID" value="CUG77602.1"/>
    <property type="molecule type" value="Genomic_DNA"/>
</dbReference>
<dbReference type="VEuPathDB" id="TriTrypDB:BSAL_85510"/>
<proteinExistence type="predicted"/>
<dbReference type="Proteomes" id="UP000051952">
    <property type="component" value="Unassembled WGS sequence"/>
</dbReference>
<dbReference type="AlphaFoldDB" id="A0A0S4J0N4"/>
<accession>A0A0S4J0N4</accession>